<evidence type="ECO:0000313" key="2">
    <source>
        <dbReference type="WBParaSite" id="GPUH_0002362301-mRNA-1"/>
    </source>
</evidence>
<accession>A0A183ERK2</accession>
<feature type="region of interest" description="Disordered" evidence="1">
    <location>
        <begin position="49"/>
        <end position="111"/>
    </location>
</feature>
<feature type="compositionally biased region" description="Polar residues" evidence="1">
    <location>
        <begin position="91"/>
        <end position="110"/>
    </location>
</feature>
<organism evidence="2">
    <name type="scientific">Gongylonema pulchrum</name>
    <dbReference type="NCBI Taxonomy" id="637853"/>
    <lineage>
        <taxon>Eukaryota</taxon>
        <taxon>Metazoa</taxon>
        <taxon>Ecdysozoa</taxon>
        <taxon>Nematoda</taxon>
        <taxon>Chromadorea</taxon>
        <taxon>Rhabditida</taxon>
        <taxon>Spirurina</taxon>
        <taxon>Spiruromorpha</taxon>
        <taxon>Spiruroidea</taxon>
        <taxon>Gongylonematidae</taxon>
        <taxon>Gongylonema</taxon>
    </lineage>
</organism>
<proteinExistence type="predicted"/>
<feature type="compositionally biased region" description="Basic and acidic residues" evidence="1">
    <location>
        <begin position="77"/>
        <end position="90"/>
    </location>
</feature>
<name>A0A183ERK2_9BILA</name>
<sequence>LGPDDLRFNKTHFEKENSWEPSIRNSPPPIPQIHAEELAAPANFTDSQLLPSATSTDIPKRVVSVDTENTPPSVPQRSKDFLEESAELKKTPTNFSQGSSEPKMSTPNSFDSRRSLRDLTMNCISAIYPDPVGSHCGADFRAPNRTFDKLSAVGKEQPSLSSSAIARVLSVIVLIISCKILI</sequence>
<dbReference type="AlphaFoldDB" id="A0A183ERK2"/>
<protein>
    <submittedName>
        <fullName evidence="2">Cmyb_C domain-containing protein</fullName>
    </submittedName>
</protein>
<evidence type="ECO:0000256" key="1">
    <source>
        <dbReference type="SAM" id="MobiDB-lite"/>
    </source>
</evidence>
<dbReference type="WBParaSite" id="GPUH_0002362301-mRNA-1">
    <property type="protein sequence ID" value="GPUH_0002362301-mRNA-1"/>
    <property type="gene ID" value="GPUH_0002362301"/>
</dbReference>
<reference evidence="2" key="1">
    <citation type="submission" date="2016-06" db="UniProtKB">
        <authorList>
            <consortium name="WormBaseParasite"/>
        </authorList>
    </citation>
    <scope>IDENTIFICATION</scope>
</reference>
<feature type="region of interest" description="Disordered" evidence="1">
    <location>
        <begin position="1"/>
        <end position="31"/>
    </location>
</feature>
<feature type="compositionally biased region" description="Basic and acidic residues" evidence="1">
    <location>
        <begin position="1"/>
        <end position="18"/>
    </location>
</feature>